<dbReference type="RefSeq" id="WP_240323056.1">
    <property type="nucleotide sequence ID" value="NZ_CP091196.1"/>
</dbReference>
<organism evidence="2 3">
    <name type="scientific">Amycolatopsis thermalba</name>
    <dbReference type="NCBI Taxonomy" id="944492"/>
    <lineage>
        <taxon>Bacteria</taxon>
        <taxon>Bacillati</taxon>
        <taxon>Actinomycetota</taxon>
        <taxon>Actinomycetes</taxon>
        <taxon>Pseudonocardiales</taxon>
        <taxon>Pseudonocardiaceae</taxon>
        <taxon>Amycolatopsis</taxon>
    </lineage>
</organism>
<evidence type="ECO:0000256" key="1">
    <source>
        <dbReference type="SAM" id="MobiDB-lite"/>
    </source>
</evidence>
<keyword evidence="3" id="KW-1185">Reference proteome</keyword>
<evidence type="ECO:0000313" key="2">
    <source>
        <dbReference type="EMBL" id="UQS23900.1"/>
    </source>
</evidence>
<dbReference type="EMBL" id="CP091196">
    <property type="protein sequence ID" value="UQS23900.1"/>
    <property type="molecule type" value="Genomic_DNA"/>
</dbReference>
<gene>
    <name evidence="2" type="ORF">L1857_14195</name>
</gene>
<dbReference type="Proteomes" id="UP000830158">
    <property type="component" value="Chromosome"/>
</dbReference>
<proteinExistence type="predicted"/>
<accession>A0ABY4NV05</accession>
<feature type="region of interest" description="Disordered" evidence="1">
    <location>
        <begin position="56"/>
        <end position="82"/>
    </location>
</feature>
<evidence type="ECO:0000313" key="3">
    <source>
        <dbReference type="Proteomes" id="UP000830158"/>
    </source>
</evidence>
<protein>
    <submittedName>
        <fullName evidence="2">Uncharacterized protein</fullName>
    </submittedName>
</protein>
<reference evidence="2" key="1">
    <citation type="submission" date="2022-01" db="EMBL/GenBank/DDBJ databases">
        <title>PSI-footprinting approach for the identification of protein synthesis inhibitor producers.</title>
        <authorList>
            <person name="Handel F."/>
            <person name="Kulik A."/>
            <person name="Wex K.W."/>
            <person name="Berscheid A."/>
            <person name="Saur J.S."/>
            <person name="Winkler A."/>
            <person name="Wibberg D."/>
            <person name="Kalinowski J."/>
            <person name="Broetz-Oesterhelt H."/>
            <person name="Mast Y."/>
        </authorList>
    </citation>
    <scope>NUCLEOTIDE SEQUENCE</scope>
    <source>
        <strain evidence="2">KNN 49.3e</strain>
    </source>
</reference>
<sequence>MVFRFGFTLGSVEAVVAGRALGVDVRVFPLRISHTTVDPLRFARLAIRVHDDLEGRGLSTRGEPSARRRARTGWGSPSSRTRTWCPAWPARCPRPAPRPAAR</sequence>
<name>A0ABY4NV05_9PSEU</name>